<sequence length="146" mass="17454">MKRFLSLILLFLISFWNCQTKEFSLAEPKLAESIRLLDQFMKNNDERIADVLCSDVSFGHSNGWIQNPEDFKKDFNSKKVVYKNINQIEISEVKKQKNFYSVRRKIKVSGIYKNQDFEMILALLEIWRKEKSVWKLWSRQSVEIKP</sequence>
<dbReference type="InterPro" id="IPR032710">
    <property type="entry name" value="NTF2-like_dom_sf"/>
</dbReference>
<reference evidence="3" key="1">
    <citation type="journal article" date="2019" name="Int. J. Syst. Evol. Microbiol.">
        <title>The Global Catalogue of Microorganisms (GCM) 10K type strain sequencing project: providing services to taxonomists for standard genome sequencing and annotation.</title>
        <authorList>
            <consortium name="The Broad Institute Genomics Platform"/>
            <consortium name="The Broad Institute Genome Sequencing Center for Infectious Disease"/>
            <person name="Wu L."/>
            <person name="Ma J."/>
        </authorList>
    </citation>
    <scope>NUCLEOTIDE SEQUENCE [LARGE SCALE GENOMIC DNA]</scope>
    <source>
        <strain evidence="3">JCM 18019</strain>
    </source>
</reference>
<accession>A0ABP9M9R1</accession>
<comment type="caution">
    <text evidence="2">The sequence shown here is derived from an EMBL/GenBank/DDBJ whole genome shotgun (WGS) entry which is preliminary data.</text>
</comment>
<gene>
    <name evidence="2" type="ORF">GCM10023210_19450</name>
</gene>
<evidence type="ECO:0000256" key="1">
    <source>
        <dbReference type="SAM" id="SignalP"/>
    </source>
</evidence>
<protein>
    <recommendedName>
        <fullName evidence="4">DUF4440 domain-containing protein</fullName>
    </recommendedName>
</protein>
<dbReference type="SUPFAM" id="SSF54427">
    <property type="entry name" value="NTF2-like"/>
    <property type="match status" value="1"/>
</dbReference>
<name>A0ABP9M9R1_9FLAO</name>
<keyword evidence="3" id="KW-1185">Reference proteome</keyword>
<dbReference type="Proteomes" id="UP001500353">
    <property type="component" value="Unassembled WGS sequence"/>
</dbReference>
<keyword evidence="1" id="KW-0732">Signal</keyword>
<feature type="signal peptide" evidence="1">
    <location>
        <begin position="1"/>
        <end position="20"/>
    </location>
</feature>
<feature type="chain" id="PRO_5045120723" description="DUF4440 domain-containing protein" evidence="1">
    <location>
        <begin position="21"/>
        <end position="146"/>
    </location>
</feature>
<evidence type="ECO:0000313" key="3">
    <source>
        <dbReference type="Proteomes" id="UP001500353"/>
    </source>
</evidence>
<evidence type="ECO:0008006" key="4">
    <source>
        <dbReference type="Google" id="ProtNLM"/>
    </source>
</evidence>
<dbReference type="EMBL" id="BAABHX010000003">
    <property type="protein sequence ID" value="GAA5091667.1"/>
    <property type="molecule type" value="Genomic_DNA"/>
</dbReference>
<organism evidence="2 3">
    <name type="scientific">Chryseobacterium ginsengisoli</name>
    <dbReference type="NCBI Taxonomy" id="363853"/>
    <lineage>
        <taxon>Bacteria</taxon>
        <taxon>Pseudomonadati</taxon>
        <taxon>Bacteroidota</taxon>
        <taxon>Flavobacteriia</taxon>
        <taxon>Flavobacteriales</taxon>
        <taxon>Weeksellaceae</taxon>
        <taxon>Chryseobacterium group</taxon>
        <taxon>Chryseobacterium</taxon>
    </lineage>
</organism>
<dbReference type="Gene3D" id="3.10.450.50">
    <property type="match status" value="1"/>
</dbReference>
<evidence type="ECO:0000313" key="2">
    <source>
        <dbReference type="EMBL" id="GAA5091667.1"/>
    </source>
</evidence>
<dbReference type="RefSeq" id="WP_345203025.1">
    <property type="nucleotide sequence ID" value="NZ_BAABHX010000003.1"/>
</dbReference>
<proteinExistence type="predicted"/>